<evidence type="ECO:0000313" key="12">
    <source>
        <dbReference type="EMBL" id="MDZ5712867.1"/>
    </source>
</evidence>
<evidence type="ECO:0000259" key="11">
    <source>
        <dbReference type="Pfam" id="PF02540"/>
    </source>
</evidence>
<dbReference type="CDD" id="cd00553">
    <property type="entry name" value="NAD_synthase"/>
    <property type="match status" value="1"/>
</dbReference>
<keyword evidence="2 8" id="KW-0436">Ligase</keyword>
<reference evidence="12 13" key="1">
    <citation type="submission" date="2023-12" db="EMBL/GenBank/DDBJ databases">
        <title>Jeotgalibacillus haloalkaliphilus sp. nov., a novel salt-tolerant bacteria, isolated from the estuary of the Fenhe River into the Yellow River.</title>
        <authorList>
            <person name="Li Y."/>
        </authorList>
    </citation>
    <scope>NUCLEOTIDE SEQUENCE [LARGE SCALE GENOMIC DNA]</scope>
    <source>
        <strain evidence="12 13">HH7-29</strain>
    </source>
</reference>
<evidence type="ECO:0000256" key="9">
    <source>
        <dbReference type="RuleBase" id="RU003811"/>
    </source>
</evidence>
<feature type="binding site" description="in other chain" evidence="8">
    <location>
        <position position="141"/>
    </location>
    <ligand>
        <name>deamido-NAD(+)</name>
        <dbReference type="ChEBI" id="CHEBI:58437"/>
        <note>ligand shared between two neighboring subunits</note>
    </ligand>
</feature>
<feature type="binding site" evidence="8">
    <location>
        <position position="166"/>
    </location>
    <ligand>
        <name>Mg(2+)</name>
        <dbReference type="ChEBI" id="CHEBI:18420"/>
    </ligand>
</feature>
<dbReference type="SUPFAM" id="SSF52402">
    <property type="entry name" value="Adenine nucleotide alpha hydrolases-like"/>
    <property type="match status" value="1"/>
</dbReference>
<evidence type="ECO:0000313" key="13">
    <source>
        <dbReference type="Proteomes" id="UP001292084"/>
    </source>
</evidence>
<dbReference type="PANTHER" id="PTHR23090">
    <property type="entry name" value="NH 3 /GLUTAMINE-DEPENDENT NAD + SYNTHETASE"/>
    <property type="match status" value="1"/>
</dbReference>
<evidence type="ECO:0000256" key="4">
    <source>
        <dbReference type="ARBA" id="ARBA00022741"/>
    </source>
</evidence>
<evidence type="ECO:0000256" key="10">
    <source>
        <dbReference type="RuleBase" id="RU003812"/>
    </source>
</evidence>
<dbReference type="NCBIfam" id="TIGR00552">
    <property type="entry name" value="nadE"/>
    <property type="match status" value="1"/>
</dbReference>
<evidence type="ECO:0000256" key="1">
    <source>
        <dbReference type="ARBA" id="ARBA00005859"/>
    </source>
</evidence>
<feature type="binding site" description="in other chain" evidence="8">
    <location>
        <begin position="261"/>
        <end position="262"/>
    </location>
    <ligand>
        <name>deamido-NAD(+)</name>
        <dbReference type="ChEBI" id="CHEBI:58437"/>
        <note>ligand shared between two neighboring subunits</note>
    </ligand>
</feature>
<dbReference type="InterPro" id="IPR022926">
    <property type="entry name" value="NH(3)-dep_NAD(+)_synth"/>
</dbReference>
<protein>
    <recommendedName>
        <fullName evidence="8 10">NH(3)-dependent NAD(+) synthetase</fullName>
        <ecNumber evidence="8 10">6.3.1.5</ecNumber>
    </recommendedName>
</protein>
<dbReference type="PANTHER" id="PTHR23090:SF7">
    <property type="entry name" value="NH(3)-DEPENDENT NAD(+) SYNTHETASE"/>
    <property type="match status" value="1"/>
</dbReference>
<organism evidence="12 13">
    <name type="scientific">Jeotgalibacillus haloalkalitolerans</name>
    <dbReference type="NCBI Taxonomy" id="3104292"/>
    <lineage>
        <taxon>Bacteria</taxon>
        <taxon>Bacillati</taxon>
        <taxon>Bacillota</taxon>
        <taxon>Bacilli</taxon>
        <taxon>Bacillales</taxon>
        <taxon>Caryophanaceae</taxon>
        <taxon>Jeotgalibacillus</taxon>
    </lineage>
</organism>
<feature type="binding site" evidence="8">
    <location>
        <position position="53"/>
    </location>
    <ligand>
        <name>Mg(2+)</name>
        <dbReference type="ChEBI" id="CHEBI:18420"/>
    </ligand>
</feature>
<evidence type="ECO:0000256" key="8">
    <source>
        <dbReference type="HAMAP-Rule" id="MF_00193"/>
    </source>
</evidence>
<dbReference type="Gene3D" id="3.40.50.620">
    <property type="entry name" value="HUPs"/>
    <property type="match status" value="1"/>
</dbReference>
<comment type="similarity">
    <text evidence="1 8 9">Belongs to the NAD synthetase family.</text>
</comment>
<feature type="binding site" evidence="8">
    <location>
        <position position="190"/>
    </location>
    <ligand>
        <name>ATP</name>
        <dbReference type="ChEBI" id="CHEBI:30616"/>
    </ligand>
</feature>
<feature type="binding site" evidence="8">
    <location>
        <begin position="47"/>
        <end position="54"/>
    </location>
    <ligand>
        <name>ATP</name>
        <dbReference type="ChEBI" id="CHEBI:30616"/>
    </ligand>
</feature>
<evidence type="ECO:0000256" key="7">
    <source>
        <dbReference type="ARBA" id="ARBA00023027"/>
    </source>
</evidence>
<comment type="function">
    <text evidence="8">Catalyzes the ATP-dependent amidation of deamido-NAD to form NAD. Uses ammonia as a nitrogen source.</text>
</comment>
<comment type="subunit">
    <text evidence="8">Homodimer.</text>
</comment>
<dbReference type="RefSeq" id="WP_322421845.1">
    <property type="nucleotide sequence ID" value="NZ_JAXQNN010000003.1"/>
</dbReference>
<feature type="binding site" evidence="8">
    <location>
        <position position="181"/>
    </location>
    <ligand>
        <name>deamido-NAD(+)</name>
        <dbReference type="ChEBI" id="CHEBI:58437"/>
        <note>ligand shared between two neighboring subunits</note>
    </ligand>
</feature>
<dbReference type="InterPro" id="IPR014729">
    <property type="entry name" value="Rossmann-like_a/b/a_fold"/>
</dbReference>
<keyword evidence="6 8" id="KW-0460">Magnesium</keyword>
<sequence>MATLQDQIVKEMGVSPEIHPGEEIRRSIDFLKEYAKKHTFLSSFVLGISGGQDSTLAGTLAQMAVNELNEEAGEKKYTFIALRLPYGEQADEQDAKDAIAFMNADETVRINIKPAVDASVQSLADAGVKLSDFVKGNEKARERMKAQYAVAAMRNGVVIGTDHPAEAITGFYTKHGDGGADILPLFRLNKRQGKQLLKELGAPEHLYMKAPTADLEDDRPQVADEEALGVTYDEIDDYLEGKKVSEQAQKTIENHYLKTQHKRHLPITVFDDFWK</sequence>
<dbReference type="GO" id="GO:0008795">
    <property type="term" value="F:NAD+ synthase activity"/>
    <property type="evidence" value="ECO:0007669"/>
    <property type="project" value="UniProtKB-EC"/>
</dbReference>
<dbReference type="NCBIfam" id="NF001979">
    <property type="entry name" value="PRK00768.1"/>
    <property type="match status" value="1"/>
</dbReference>
<dbReference type="Pfam" id="PF02540">
    <property type="entry name" value="NAD_synthase"/>
    <property type="match status" value="1"/>
</dbReference>
<accession>A0ABU5KNM3</accession>
<dbReference type="EC" id="6.3.1.5" evidence="8 10"/>
<dbReference type="HAMAP" id="MF_00193">
    <property type="entry name" value="NadE_ammonia_dep"/>
    <property type="match status" value="1"/>
</dbReference>
<evidence type="ECO:0000256" key="2">
    <source>
        <dbReference type="ARBA" id="ARBA00022598"/>
    </source>
</evidence>
<feature type="binding site" description="in other chain" evidence="8">
    <location>
        <position position="174"/>
    </location>
    <ligand>
        <name>deamido-NAD(+)</name>
        <dbReference type="ChEBI" id="CHEBI:58437"/>
        <note>ligand shared between two neighboring subunits</note>
    </ligand>
</feature>
<proteinExistence type="inferred from homology"/>
<dbReference type="InterPro" id="IPR003694">
    <property type="entry name" value="NAD_synthase"/>
</dbReference>
<evidence type="ECO:0000256" key="5">
    <source>
        <dbReference type="ARBA" id="ARBA00022840"/>
    </source>
</evidence>
<evidence type="ECO:0000256" key="3">
    <source>
        <dbReference type="ARBA" id="ARBA00022723"/>
    </source>
</evidence>
<dbReference type="Proteomes" id="UP001292084">
    <property type="component" value="Unassembled WGS sequence"/>
</dbReference>
<comment type="pathway">
    <text evidence="8">Cofactor biosynthesis; NAD(+) biosynthesis; NAD(+) from deamido-NAD(+) (ammonia route): step 1/1.</text>
</comment>
<feature type="binding site" evidence="8">
    <location>
        <position position="161"/>
    </location>
    <ligand>
        <name>ATP</name>
        <dbReference type="ChEBI" id="CHEBI:30616"/>
    </ligand>
</feature>
<keyword evidence="4 8" id="KW-0547">Nucleotide-binding</keyword>
<keyword evidence="7 8" id="KW-0520">NAD</keyword>
<gene>
    <name evidence="8 12" type="primary">nadE</name>
    <name evidence="12" type="ORF">UFB30_11575</name>
</gene>
<comment type="caution">
    <text evidence="12">The sequence shown here is derived from an EMBL/GenBank/DDBJ whole genome shotgun (WGS) entry which is preliminary data.</text>
</comment>
<keyword evidence="3 8" id="KW-0479">Metal-binding</keyword>
<name>A0ABU5KNM3_9BACL</name>
<dbReference type="InterPro" id="IPR022310">
    <property type="entry name" value="NAD/GMP_synthase"/>
</dbReference>
<evidence type="ECO:0000256" key="6">
    <source>
        <dbReference type="ARBA" id="ARBA00022842"/>
    </source>
</evidence>
<comment type="catalytic activity">
    <reaction evidence="8 10">
        <text>deamido-NAD(+) + NH4(+) + ATP = AMP + diphosphate + NAD(+) + H(+)</text>
        <dbReference type="Rhea" id="RHEA:21188"/>
        <dbReference type="ChEBI" id="CHEBI:15378"/>
        <dbReference type="ChEBI" id="CHEBI:28938"/>
        <dbReference type="ChEBI" id="CHEBI:30616"/>
        <dbReference type="ChEBI" id="CHEBI:33019"/>
        <dbReference type="ChEBI" id="CHEBI:57540"/>
        <dbReference type="ChEBI" id="CHEBI:58437"/>
        <dbReference type="ChEBI" id="CHEBI:456215"/>
        <dbReference type="EC" id="6.3.1.5"/>
    </reaction>
</comment>
<feature type="domain" description="NAD/GMP synthase" evidence="11">
    <location>
        <begin position="24"/>
        <end position="266"/>
    </location>
</feature>
<keyword evidence="5 8" id="KW-0067">ATP-binding</keyword>
<keyword evidence="13" id="KW-1185">Reference proteome</keyword>
<feature type="binding site" evidence="8">
    <location>
        <position position="212"/>
    </location>
    <ligand>
        <name>ATP</name>
        <dbReference type="ChEBI" id="CHEBI:30616"/>
    </ligand>
</feature>
<dbReference type="EMBL" id="JAXQNN010000003">
    <property type="protein sequence ID" value="MDZ5712867.1"/>
    <property type="molecule type" value="Genomic_DNA"/>
</dbReference>